<dbReference type="NCBIfam" id="TIGR01845">
    <property type="entry name" value="outer_NodT"/>
    <property type="match status" value="1"/>
</dbReference>
<evidence type="ECO:0000256" key="1">
    <source>
        <dbReference type="ARBA" id="ARBA00007613"/>
    </source>
</evidence>
<keyword evidence="2" id="KW-0564">Palmitate</keyword>
<gene>
    <name evidence="3" type="ordered locus">Despr_1322</name>
</gene>
<sequence length="475" mass="51892">MKVLHTRWLAAVLMAGALGGCTLAPEYRRPELPVADALPVGQQSPISPASANGAAVLSAELAWREYFADPRLQQLLTLALANNRDLRASALNVEAYQAQYRIQRSALFPSISGEGSGTKQRTLSGSSYVTSEIYTVSVGMTAYELDLYGRVRNLKDQALEQYLAMEETHRSARLGLVAEVARAYLTWLADRELLTTTEDTLRVEEESFQLIEQREREGIATQLDLAQARTSLETARANRSLYQRMVAQDINNLVLLVGTPLSPSLFKDAAPLNAQAIGARLPAQLPSSLLLQRPDIMAAEHELKGANANIGAARAAFFPSISLTAKTGAISGDLSDLFDGDSGSWLFSPSINLPIFTAGRLRAELDVAKIRKDITVAQYEKAIQTAFREAADTLVASGTFVQQVAAQKANLAANQEYHTLAKARYQQGLDSFLTLLDAQRSLYSARQRYIAVQLSQLLNQVDLYKALGGGWKDRS</sequence>
<dbReference type="SUPFAM" id="SSF56954">
    <property type="entry name" value="Outer membrane efflux proteins (OEP)"/>
    <property type="match status" value="1"/>
</dbReference>
<keyword evidence="2" id="KW-1134">Transmembrane beta strand</keyword>
<comment type="subcellular location">
    <subcellularLocation>
        <location evidence="2">Cell membrane</location>
        <topology evidence="2">Lipid-anchor</topology>
    </subcellularLocation>
</comment>
<evidence type="ECO:0000313" key="3">
    <source>
        <dbReference type="EMBL" id="ADW17486.1"/>
    </source>
</evidence>
<accession>A0A7U4DNV6</accession>
<keyword evidence="2 3" id="KW-0449">Lipoprotein</keyword>
<dbReference type="PROSITE" id="PS51257">
    <property type="entry name" value="PROKAR_LIPOPROTEIN"/>
    <property type="match status" value="1"/>
</dbReference>
<dbReference type="GO" id="GO:0005886">
    <property type="term" value="C:plasma membrane"/>
    <property type="evidence" value="ECO:0007669"/>
    <property type="project" value="UniProtKB-SubCell"/>
</dbReference>
<dbReference type="Pfam" id="PF02321">
    <property type="entry name" value="OEP"/>
    <property type="match status" value="2"/>
</dbReference>
<protein>
    <submittedName>
        <fullName evidence="3">RND efflux system, outer membrane lipoprotein, NodT family</fullName>
    </submittedName>
</protein>
<keyword evidence="2" id="KW-0812">Transmembrane</keyword>
<organism evidence="3 4">
    <name type="scientific">Desulfobulbus propionicus (strain ATCC 33891 / DSM 2032 / VKM B-1956 / 1pr3)</name>
    <dbReference type="NCBI Taxonomy" id="577650"/>
    <lineage>
        <taxon>Bacteria</taxon>
        <taxon>Pseudomonadati</taxon>
        <taxon>Thermodesulfobacteriota</taxon>
        <taxon>Desulfobulbia</taxon>
        <taxon>Desulfobulbales</taxon>
        <taxon>Desulfobulbaceae</taxon>
        <taxon>Desulfobulbus</taxon>
    </lineage>
</organism>
<dbReference type="PANTHER" id="PTHR30203:SF32">
    <property type="entry name" value="CATION EFFLUX SYSTEM PROTEIN CUSC"/>
    <property type="match status" value="1"/>
</dbReference>
<reference evidence="3 4" key="1">
    <citation type="journal article" date="2011" name="Stand. Genomic Sci.">
        <title>Complete genome sequence of Desulfobulbus propionicus type strain (1pr3).</title>
        <authorList>
            <person name="Pagani I."/>
            <person name="Lapidus A."/>
            <person name="Nolan M."/>
            <person name="Lucas S."/>
            <person name="Hammon N."/>
            <person name="Deshpande S."/>
            <person name="Cheng J.F."/>
            <person name="Chertkov O."/>
            <person name="Davenport K."/>
            <person name="Tapia R."/>
            <person name="Han C."/>
            <person name="Goodwin L."/>
            <person name="Pitluck S."/>
            <person name="Liolios K."/>
            <person name="Mavromatis K."/>
            <person name="Ivanova N."/>
            <person name="Mikhailova N."/>
            <person name="Pati A."/>
            <person name="Chen A."/>
            <person name="Palaniappan K."/>
            <person name="Land M."/>
            <person name="Hauser L."/>
            <person name="Chang Y.J."/>
            <person name="Jeffries C.D."/>
            <person name="Detter J.C."/>
            <person name="Brambilla E."/>
            <person name="Kannan K.P."/>
            <person name="Djao O.D."/>
            <person name="Rohde M."/>
            <person name="Pukall R."/>
            <person name="Spring S."/>
            <person name="Goker M."/>
            <person name="Sikorski J."/>
            <person name="Woyke T."/>
            <person name="Bristow J."/>
            <person name="Eisen J.A."/>
            <person name="Markowitz V."/>
            <person name="Hugenholtz P."/>
            <person name="Kyrpides N.C."/>
            <person name="Klenk H.P."/>
        </authorList>
    </citation>
    <scope>NUCLEOTIDE SEQUENCE [LARGE SCALE GENOMIC DNA]</scope>
    <source>
        <strain evidence="4">ATCC 33891 / DSM 2032 / 1pr3</strain>
    </source>
</reference>
<dbReference type="Gene3D" id="2.20.200.10">
    <property type="entry name" value="Outer membrane efflux proteins (OEP)"/>
    <property type="match status" value="1"/>
</dbReference>
<comment type="similarity">
    <text evidence="1 2">Belongs to the outer membrane factor (OMF) (TC 1.B.17) family.</text>
</comment>
<name>A0A7U4DNV6_DESPD</name>
<dbReference type="Gene3D" id="1.20.1600.10">
    <property type="entry name" value="Outer membrane efflux proteins (OEP)"/>
    <property type="match status" value="1"/>
</dbReference>
<dbReference type="EMBL" id="CP002364">
    <property type="protein sequence ID" value="ADW17486.1"/>
    <property type="molecule type" value="Genomic_DNA"/>
</dbReference>
<dbReference type="InterPro" id="IPR010131">
    <property type="entry name" value="MdtP/NodT-like"/>
</dbReference>
<evidence type="ECO:0000256" key="2">
    <source>
        <dbReference type="RuleBase" id="RU362097"/>
    </source>
</evidence>
<keyword evidence="4" id="KW-1185">Reference proteome</keyword>
<dbReference type="Proteomes" id="UP000006365">
    <property type="component" value="Chromosome"/>
</dbReference>
<dbReference type="GO" id="GO:0015562">
    <property type="term" value="F:efflux transmembrane transporter activity"/>
    <property type="evidence" value="ECO:0007669"/>
    <property type="project" value="InterPro"/>
</dbReference>
<dbReference type="AlphaFoldDB" id="A0A7U4DNV6"/>
<dbReference type="KEGG" id="dpr:Despr_1322"/>
<proteinExistence type="inferred from homology"/>
<keyword evidence="2" id="KW-0472">Membrane</keyword>
<dbReference type="PANTHER" id="PTHR30203">
    <property type="entry name" value="OUTER MEMBRANE CATION EFFLUX PROTEIN"/>
    <property type="match status" value="1"/>
</dbReference>
<evidence type="ECO:0000313" key="4">
    <source>
        <dbReference type="Proteomes" id="UP000006365"/>
    </source>
</evidence>
<dbReference type="InterPro" id="IPR003423">
    <property type="entry name" value="OMP_efflux"/>
</dbReference>